<feature type="compositionally biased region" description="Low complexity" evidence="9">
    <location>
        <begin position="1539"/>
        <end position="1563"/>
    </location>
</feature>
<comment type="caution">
    <text evidence="13">The sequence shown here is derived from an EMBL/GenBank/DDBJ whole genome shotgun (WGS) entry which is preliminary data.</text>
</comment>
<feature type="compositionally biased region" description="Basic residues" evidence="9">
    <location>
        <begin position="418"/>
        <end position="433"/>
    </location>
</feature>
<evidence type="ECO:0000256" key="6">
    <source>
        <dbReference type="ARBA" id="ARBA00023015"/>
    </source>
</evidence>
<dbReference type="Pfam" id="PF00176">
    <property type="entry name" value="SNF2-rel_dom"/>
    <property type="match status" value="1"/>
</dbReference>
<name>A0A836BDB8_9CHLO</name>
<feature type="compositionally biased region" description="Low complexity" evidence="9">
    <location>
        <begin position="259"/>
        <end position="286"/>
    </location>
</feature>
<feature type="region of interest" description="Disordered" evidence="9">
    <location>
        <begin position="1453"/>
        <end position="1472"/>
    </location>
</feature>
<feature type="compositionally biased region" description="Low complexity" evidence="9">
    <location>
        <begin position="1906"/>
        <end position="1920"/>
    </location>
</feature>
<dbReference type="SMART" id="SM00487">
    <property type="entry name" value="DEXDc"/>
    <property type="match status" value="1"/>
</dbReference>
<dbReference type="OrthoDB" id="5857104at2759"/>
<feature type="domain" description="Chromo" evidence="10">
    <location>
        <begin position="535"/>
        <end position="603"/>
    </location>
</feature>
<dbReference type="Pfam" id="PF00385">
    <property type="entry name" value="Chromo"/>
    <property type="match status" value="1"/>
</dbReference>
<dbReference type="InterPro" id="IPR023779">
    <property type="entry name" value="Chromodomain_CS"/>
</dbReference>
<dbReference type="GO" id="GO:0042393">
    <property type="term" value="F:histone binding"/>
    <property type="evidence" value="ECO:0007669"/>
    <property type="project" value="TreeGrafter"/>
</dbReference>
<accession>A0A836BDB8</accession>
<feature type="compositionally biased region" description="Acidic residues" evidence="9">
    <location>
        <begin position="390"/>
        <end position="414"/>
    </location>
</feature>
<dbReference type="GO" id="GO:0140658">
    <property type="term" value="F:ATP-dependent chromatin remodeler activity"/>
    <property type="evidence" value="ECO:0007669"/>
    <property type="project" value="TreeGrafter"/>
</dbReference>
<evidence type="ECO:0000256" key="9">
    <source>
        <dbReference type="SAM" id="MobiDB-lite"/>
    </source>
</evidence>
<dbReference type="GO" id="GO:0003677">
    <property type="term" value="F:DNA binding"/>
    <property type="evidence" value="ECO:0007669"/>
    <property type="project" value="TreeGrafter"/>
</dbReference>
<comment type="subcellular location">
    <subcellularLocation>
        <location evidence="1">Nucleus</location>
    </subcellularLocation>
</comment>
<dbReference type="InterPro" id="IPR027417">
    <property type="entry name" value="P-loop_NTPase"/>
</dbReference>
<feature type="compositionally biased region" description="Acidic residues" evidence="9">
    <location>
        <begin position="145"/>
        <end position="159"/>
    </location>
</feature>
<feature type="compositionally biased region" description="Acidic residues" evidence="9">
    <location>
        <begin position="205"/>
        <end position="251"/>
    </location>
</feature>
<feature type="compositionally biased region" description="Acidic residues" evidence="9">
    <location>
        <begin position="1661"/>
        <end position="1673"/>
    </location>
</feature>
<dbReference type="InterPro" id="IPR000330">
    <property type="entry name" value="SNF2_N"/>
</dbReference>
<feature type="compositionally biased region" description="Basic and acidic residues" evidence="9">
    <location>
        <begin position="1688"/>
        <end position="1697"/>
    </location>
</feature>
<dbReference type="InterPro" id="IPR038718">
    <property type="entry name" value="SNF2-like_sf"/>
</dbReference>
<keyword evidence="14" id="KW-1185">Reference proteome</keyword>
<dbReference type="SMART" id="SM00490">
    <property type="entry name" value="HELICc"/>
    <property type="match status" value="1"/>
</dbReference>
<dbReference type="SMART" id="SM00298">
    <property type="entry name" value="CHROMO"/>
    <property type="match status" value="1"/>
</dbReference>
<keyword evidence="7" id="KW-0804">Transcription</keyword>
<feature type="compositionally biased region" description="Gly residues" evidence="9">
    <location>
        <begin position="1302"/>
        <end position="1320"/>
    </location>
</feature>
<keyword evidence="3" id="KW-0547">Nucleotide-binding</keyword>
<feature type="region of interest" description="Disordered" evidence="9">
    <location>
        <begin position="1210"/>
        <end position="1235"/>
    </location>
</feature>
<feature type="compositionally biased region" description="Low complexity" evidence="9">
    <location>
        <begin position="1755"/>
        <end position="1778"/>
    </location>
</feature>
<protein>
    <submittedName>
        <fullName evidence="13">Uncharacterized protein</fullName>
    </submittedName>
</protein>
<dbReference type="Pfam" id="PF00271">
    <property type="entry name" value="Helicase_C"/>
    <property type="match status" value="1"/>
</dbReference>
<feature type="compositionally biased region" description="Low complexity" evidence="9">
    <location>
        <begin position="1803"/>
        <end position="1872"/>
    </location>
</feature>
<keyword evidence="6" id="KW-0805">Transcription regulation</keyword>
<keyword evidence="8" id="KW-0539">Nucleus</keyword>
<feature type="region of interest" description="Disordered" evidence="9">
    <location>
        <begin position="120"/>
        <end position="473"/>
    </location>
</feature>
<evidence type="ECO:0000256" key="4">
    <source>
        <dbReference type="ARBA" id="ARBA00022801"/>
    </source>
</evidence>
<keyword evidence="2" id="KW-0677">Repeat</keyword>
<feature type="region of interest" description="Disordered" evidence="9">
    <location>
        <begin position="1286"/>
        <end position="1381"/>
    </location>
</feature>
<feature type="compositionally biased region" description="Gly residues" evidence="9">
    <location>
        <begin position="1211"/>
        <end position="1221"/>
    </location>
</feature>
<evidence type="ECO:0000256" key="8">
    <source>
        <dbReference type="ARBA" id="ARBA00023242"/>
    </source>
</evidence>
<evidence type="ECO:0000256" key="2">
    <source>
        <dbReference type="ARBA" id="ARBA00022737"/>
    </source>
</evidence>
<keyword evidence="4" id="KW-0378">Hydrolase</keyword>
<feature type="compositionally biased region" description="Acidic residues" evidence="9">
    <location>
        <begin position="78"/>
        <end position="88"/>
    </location>
</feature>
<dbReference type="PROSITE" id="PS00598">
    <property type="entry name" value="CHROMO_1"/>
    <property type="match status" value="1"/>
</dbReference>
<evidence type="ECO:0000259" key="11">
    <source>
        <dbReference type="PROSITE" id="PS51192"/>
    </source>
</evidence>
<dbReference type="InterPro" id="IPR023780">
    <property type="entry name" value="Chromo_domain"/>
</dbReference>
<dbReference type="PROSITE" id="PS51192">
    <property type="entry name" value="HELICASE_ATP_BIND_1"/>
    <property type="match status" value="1"/>
</dbReference>
<dbReference type="InterPro" id="IPR049730">
    <property type="entry name" value="SNF2/RAD54-like_C"/>
</dbReference>
<reference evidence="13" key="1">
    <citation type="journal article" date="2020" name="bioRxiv">
        <title>Comparative genomics of Chlamydomonas.</title>
        <authorList>
            <person name="Craig R.J."/>
            <person name="Hasan A.R."/>
            <person name="Ness R.W."/>
            <person name="Keightley P.D."/>
        </authorList>
    </citation>
    <scope>NUCLEOTIDE SEQUENCE</scope>
    <source>
        <strain evidence="13">CCAP 11/173</strain>
    </source>
</reference>
<feature type="compositionally biased region" description="Gly residues" evidence="9">
    <location>
        <begin position="1343"/>
        <end position="1353"/>
    </location>
</feature>
<feature type="compositionally biased region" description="Acidic residues" evidence="9">
    <location>
        <begin position="34"/>
        <end position="49"/>
    </location>
</feature>
<dbReference type="PANTHER" id="PTHR45623:SF11">
    <property type="entry name" value="KISMET, ISOFORM C"/>
    <property type="match status" value="1"/>
</dbReference>
<dbReference type="Gene3D" id="3.40.50.300">
    <property type="entry name" value="P-loop containing nucleotide triphosphate hydrolases"/>
    <property type="match status" value="1"/>
</dbReference>
<dbReference type="PROSITE" id="PS50013">
    <property type="entry name" value="CHROMO_2"/>
    <property type="match status" value="1"/>
</dbReference>
<feature type="region of interest" description="Disordered" evidence="9">
    <location>
        <begin position="1739"/>
        <end position="1962"/>
    </location>
</feature>
<dbReference type="InterPro" id="IPR016197">
    <property type="entry name" value="Chromo-like_dom_sf"/>
</dbReference>
<evidence type="ECO:0000256" key="3">
    <source>
        <dbReference type="ARBA" id="ARBA00022741"/>
    </source>
</evidence>
<dbReference type="GO" id="GO:0003682">
    <property type="term" value="F:chromatin binding"/>
    <property type="evidence" value="ECO:0007669"/>
    <property type="project" value="TreeGrafter"/>
</dbReference>
<evidence type="ECO:0000256" key="1">
    <source>
        <dbReference type="ARBA" id="ARBA00004123"/>
    </source>
</evidence>
<dbReference type="SUPFAM" id="SSF54160">
    <property type="entry name" value="Chromo domain-like"/>
    <property type="match status" value="1"/>
</dbReference>
<feature type="compositionally biased region" description="Acidic residues" evidence="9">
    <location>
        <begin position="296"/>
        <end position="309"/>
    </location>
</feature>
<evidence type="ECO:0000259" key="10">
    <source>
        <dbReference type="PROSITE" id="PS50013"/>
    </source>
</evidence>
<feature type="region of interest" description="Disordered" evidence="9">
    <location>
        <begin position="1635"/>
        <end position="1708"/>
    </location>
</feature>
<organism evidence="13 14">
    <name type="scientific">Chlamydomonas schloesseri</name>
    <dbReference type="NCBI Taxonomy" id="2026947"/>
    <lineage>
        <taxon>Eukaryota</taxon>
        <taxon>Viridiplantae</taxon>
        <taxon>Chlorophyta</taxon>
        <taxon>core chlorophytes</taxon>
        <taxon>Chlorophyceae</taxon>
        <taxon>CS clade</taxon>
        <taxon>Chlamydomonadales</taxon>
        <taxon>Chlamydomonadaceae</taxon>
        <taxon>Chlamydomonas</taxon>
    </lineage>
</organism>
<evidence type="ECO:0000313" key="13">
    <source>
        <dbReference type="EMBL" id="KAG2455048.1"/>
    </source>
</evidence>
<dbReference type="InterPro" id="IPR001650">
    <property type="entry name" value="Helicase_C-like"/>
</dbReference>
<dbReference type="Gene3D" id="3.40.50.10810">
    <property type="entry name" value="Tandem AAA-ATPase domain"/>
    <property type="match status" value="1"/>
</dbReference>
<feature type="compositionally biased region" description="Low complexity" evidence="9">
    <location>
        <begin position="120"/>
        <end position="139"/>
    </location>
</feature>
<dbReference type="EMBL" id="JAEHOD010000001">
    <property type="protein sequence ID" value="KAG2455048.1"/>
    <property type="molecule type" value="Genomic_DNA"/>
</dbReference>
<dbReference type="GO" id="GO:0005634">
    <property type="term" value="C:nucleus"/>
    <property type="evidence" value="ECO:0007669"/>
    <property type="project" value="UniProtKB-SubCell"/>
</dbReference>
<dbReference type="Gene3D" id="2.40.50.40">
    <property type="match status" value="1"/>
</dbReference>
<dbReference type="GO" id="GO:0005524">
    <property type="term" value="F:ATP binding"/>
    <property type="evidence" value="ECO:0007669"/>
    <property type="project" value="UniProtKB-KW"/>
</dbReference>
<feature type="compositionally biased region" description="Basic and acidic residues" evidence="9">
    <location>
        <begin position="1646"/>
        <end position="1656"/>
    </location>
</feature>
<feature type="region of interest" description="Disordered" evidence="9">
    <location>
        <begin position="1"/>
        <end position="94"/>
    </location>
</feature>
<dbReference type="GO" id="GO:0000785">
    <property type="term" value="C:chromatin"/>
    <property type="evidence" value="ECO:0007669"/>
    <property type="project" value="TreeGrafter"/>
</dbReference>
<feature type="compositionally biased region" description="Gly residues" evidence="9">
    <location>
        <begin position="1887"/>
        <end position="1896"/>
    </location>
</feature>
<feature type="compositionally biased region" description="Low complexity" evidence="9">
    <location>
        <begin position="1461"/>
        <end position="1472"/>
    </location>
</feature>
<feature type="compositionally biased region" description="Low complexity" evidence="9">
    <location>
        <begin position="170"/>
        <end position="195"/>
    </location>
</feature>
<dbReference type="PANTHER" id="PTHR45623">
    <property type="entry name" value="CHROMODOMAIN-HELICASE-DNA-BINDING PROTEIN 3-RELATED-RELATED"/>
    <property type="match status" value="1"/>
</dbReference>
<dbReference type="InterPro" id="IPR000953">
    <property type="entry name" value="Chromo/chromo_shadow_dom"/>
</dbReference>
<evidence type="ECO:0000313" key="14">
    <source>
        <dbReference type="Proteomes" id="UP000613740"/>
    </source>
</evidence>
<dbReference type="GO" id="GO:0016887">
    <property type="term" value="F:ATP hydrolysis activity"/>
    <property type="evidence" value="ECO:0007669"/>
    <property type="project" value="TreeGrafter"/>
</dbReference>
<evidence type="ECO:0000259" key="12">
    <source>
        <dbReference type="PROSITE" id="PS51194"/>
    </source>
</evidence>
<dbReference type="PROSITE" id="PS51194">
    <property type="entry name" value="HELICASE_CTER"/>
    <property type="match status" value="1"/>
</dbReference>
<sequence length="1962" mass="205817">MLKNFASPLKARVLAGRGKENGAGNKKLRAARDEDADVVDAGSDDDNDFEAAPQPARKQQPRAGPAPISKPPTAQNASDDDEEDAIEDSDIKGNINNNAFLAFARPGKKPAAVAAAPKFAAAAGRPSRAAAAAASQRTARALKDDESEEVSSEDDDDEEVVTRVQKKKTAAAARQQAKQQQATQQRRPSRAAAQKSNKRLRRDSTEEEAEEEEEAADEESEEAEAEDGASSEGDEEASGSSEDEDGEEDEVIPTRATRHLAGTAAAGAGPSTRPARACVARAAAGASRRKASIGSDDYDNEDDEAEDDTAAAATQEESRDVVVIDGSSEDGERPVQGRRAPPKRSRLRGGGAAAATAAADEPVKKEDPEAAALEDSDVEMQEAGSGDCGDNSEEDGESDEEEDEPGDSTADEDSGGCARKRAKTGGGKAKAKPTGKAAAAKATNAKQQQPAAAGRGGSERSKAREAAAAGKPREAVERILSYDSATDTYLVKLEGVSYRHLARVSTAFLEAKRGSMLRVFLSRGRLPTEVDAEWTQVDRVIAERTVSRGRGAARARQLLVKWRGLEYGEATWEEEEELLASEADKAAIERFERFKQPSRRQAAGADGPSLRKLRQKDFELPAFCSGRKLRDYQEVSVRWMVNNFVQNRNCILGDEMGLGKTAQSTSCLQTLRKVGGVHGPFLIVAPLTTLGHWQREVQTWTDMNVVLFAGSAADRAVILEHEFYHTGPSGSGSSRAALLGGGRGAKEAKFHVLLTSYETLRQEKSLFKSIPWAAAVFDEAHKLKGINSSTRATVQELDIRWLLLLTGTPIQNNMTELYSILSLLDPDGYPSLDDFNARFGGAGPGQPPSVAQIKKLQESLAPILLRRMKEDVEELPQKEEVVIWVELSQQQRAYYRALYEGCIGALLGGASAKALPQMRNLAMELRKLCCHPVLCEGLEDDLRTKLAQQRSAAEAAAAAEGHAPDTEFKCPETELLVRGSGKMTLLHKLLPKLRAEGKRVLIFSQFVVMLDVLEDYCTLMGYPVERIDGSIKGRQRQQAIDRFSAADADHDSAFVFLLSTRAGGQGITLTAADTCIIYDSDWNPQNDLQAMARCHRIGQTKEVTVYRLISNDTYEMALFSSASRKYGLDEAVLGFAAGTDPEADSARIADLLRNGAHGLLGDMEAGAKKGEAFAGEDINQILEGRTERRQIGSRAGNTFSVATFVVDDAAGTGGGGGGGDGLPPRRRGRGAAAAEDEAEKEYWRALLPDAVANHENRAPEAAVVLGPRKRTKVCYNVDAALKKRYANESDSDSDFEKEQGKDSGGSGSGSGAEGGSGSDGGAKEGAAAAAGKKRRRSAKRTGVEGGEGAGGGEGGEDGAAAEGVGPEGGKGGKGRGRRPAVNWSKAEVKALEDLVGGIGGDRWDVVYEAMQPTKRSAAEVVEAGRALWALYGRAVEIARQRMAGKLAVLAKEDEGKKEEAAAAPTEAGAAAGTDGLDEHDLLLLAELNKLPESLRGVLAVPATVLRFRKEGAFFMTHMREMMELAAWVLPEVARRQEAGQEAGQEADGASAAPGPSSAPRPGSQPLVPHIPVTDKSGLPNWWGRTEDEALLIAAAQVGYVRGRPGRTLAQALKTGHLATRLADLMPLVAPAPAAGAEEDPAVAEGKGGKAKADKGGAADGAGDDDVVMVEAEEPADKKQGKPMAVEDAGVKAEEGVSDKAAAQSQRMTQDEFKALQRAMGQRLSKVIDKAMTFRKIQAHRPKAPLPLSQIKPSGAQPQQQQQQRVMAAGAAAAAPTAAHKSLPPTPGKKPVDQSRSPSKQVMASAAAVKPAATAAPAAKPPAVAASTANATAPAPSAAAAMEAKKAASPAAAGGTAAKPAAPAPGGAAGAAPGKKKQSVLPFARLSSGGGTGGAAGGSSKLKKPEGAPAAAGTTAAAEAAGVRPLGQAAAGSATPTKNIKSAAAPVPEPGSAERPIELDDSG</sequence>
<feature type="compositionally biased region" description="Low complexity" evidence="9">
    <location>
        <begin position="434"/>
        <end position="453"/>
    </location>
</feature>
<evidence type="ECO:0000256" key="7">
    <source>
        <dbReference type="ARBA" id="ARBA00023163"/>
    </source>
</evidence>
<feature type="region of interest" description="Disordered" evidence="9">
    <location>
        <begin position="1536"/>
        <end position="1578"/>
    </location>
</feature>
<evidence type="ECO:0000256" key="5">
    <source>
        <dbReference type="ARBA" id="ARBA00022840"/>
    </source>
</evidence>
<feature type="compositionally biased region" description="Basic and acidic residues" evidence="9">
    <location>
        <begin position="457"/>
        <end position="473"/>
    </location>
</feature>
<keyword evidence="5" id="KW-0067">ATP-binding</keyword>
<dbReference type="CDD" id="cd18793">
    <property type="entry name" value="SF2_C_SNF"/>
    <property type="match status" value="1"/>
</dbReference>
<dbReference type="SUPFAM" id="SSF52540">
    <property type="entry name" value="P-loop containing nucleoside triphosphate hydrolases"/>
    <property type="match status" value="2"/>
</dbReference>
<dbReference type="Proteomes" id="UP000613740">
    <property type="component" value="Unassembled WGS sequence"/>
</dbReference>
<gene>
    <name evidence="13" type="ORF">HYH02_000873</name>
</gene>
<feature type="domain" description="Helicase ATP-binding" evidence="11">
    <location>
        <begin position="641"/>
        <end position="827"/>
    </location>
</feature>
<feature type="domain" description="Helicase C-terminal" evidence="12">
    <location>
        <begin position="985"/>
        <end position="1147"/>
    </location>
</feature>
<proteinExistence type="predicted"/>
<dbReference type="InterPro" id="IPR014001">
    <property type="entry name" value="Helicase_ATP-bd"/>
</dbReference>